<keyword evidence="4 7" id="KW-0547">Nucleotide-binding</keyword>
<keyword evidence="2 8" id="KW-0723">Serine/threonine-protein kinase</keyword>
<dbReference type="GeneID" id="109406061"/>
<dbReference type="SMART" id="SM00220">
    <property type="entry name" value="S_TKc"/>
    <property type="match status" value="1"/>
</dbReference>
<keyword evidence="5" id="KW-0418">Kinase</keyword>
<evidence type="ECO:0000313" key="11">
    <source>
        <dbReference type="EnsemblMetazoa" id="AALFPA23_015916.P23172"/>
    </source>
</evidence>
<evidence type="ECO:0000256" key="8">
    <source>
        <dbReference type="RuleBase" id="RU000304"/>
    </source>
</evidence>
<reference evidence="12" key="1">
    <citation type="journal article" date="2015" name="Proc. Natl. Acad. Sci. U.S.A.">
        <title>Genome sequence of the Asian Tiger mosquito, Aedes albopictus, reveals insights into its biology, genetics, and evolution.</title>
        <authorList>
            <person name="Chen X.G."/>
            <person name="Jiang X."/>
            <person name="Gu J."/>
            <person name="Xu M."/>
            <person name="Wu Y."/>
            <person name="Deng Y."/>
            <person name="Zhang C."/>
            <person name="Bonizzoni M."/>
            <person name="Dermauw W."/>
            <person name="Vontas J."/>
            <person name="Armbruster P."/>
            <person name="Huang X."/>
            <person name="Yang Y."/>
            <person name="Zhang H."/>
            <person name="He W."/>
            <person name="Peng H."/>
            <person name="Liu Y."/>
            <person name="Wu K."/>
            <person name="Chen J."/>
            <person name="Lirakis M."/>
            <person name="Topalis P."/>
            <person name="Van Leeuwen T."/>
            <person name="Hall A.B."/>
            <person name="Jiang X."/>
            <person name="Thorpe C."/>
            <person name="Mueller R.L."/>
            <person name="Sun C."/>
            <person name="Waterhouse R.M."/>
            <person name="Yan G."/>
            <person name="Tu Z.J."/>
            <person name="Fang X."/>
            <person name="James A.A."/>
        </authorList>
    </citation>
    <scope>NUCLEOTIDE SEQUENCE [LARGE SCALE GENOMIC DNA]</scope>
    <source>
        <strain evidence="12">Foshan</strain>
    </source>
</reference>
<dbReference type="InterPro" id="IPR044093">
    <property type="entry name" value="STKc_CDK10"/>
</dbReference>
<evidence type="ECO:0000256" key="1">
    <source>
        <dbReference type="ARBA" id="ARBA00006485"/>
    </source>
</evidence>
<keyword evidence="12" id="KW-1185">Reference proteome</keyword>
<evidence type="ECO:0000256" key="3">
    <source>
        <dbReference type="ARBA" id="ARBA00022679"/>
    </source>
</evidence>
<dbReference type="PANTHER" id="PTHR24056:SF508">
    <property type="entry name" value="CYCLIN-DEPENDENT KINASE 10"/>
    <property type="match status" value="1"/>
</dbReference>
<dbReference type="InterPro" id="IPR008271">
    <property type="entry name" value="Ser/Thr_kinase_AS"/>
</dbReference>
<evidence type="ECO:0000256" key="4">
    <source>
        <dbReference type="ARBA" id="ARBA00022741"/>
    </source>
</evidence>
<accession>A0ABM1Z7Y0</accession>
<dbReference type="Gene3D" id="1.10.510.10">
    <property type="entry name" value="Transferase(Phosphotransferase) domain 1"/>
    <property type="match status" value="1"/>
</dbReference>
<evidence type="ECO:0000256" key="7">
    <source>
        <dbReference type="PROSITE-ProRule" id="PRU10141"/>
    </source>
</evidence>
<keyword evidence="3" id="KW-0808">Transferase</keyword>
<dbReference type="InterPro" id="IPR011009">
    <property type="entry name" value="Kinase-like_dom_sf"/>
</dbReference>
<sequence length="422" mass="47285">MTKEKLKLADKRKAENEGKQAPTDKAPAGAASNDPVGPIVRKGALMSFRTKKLINIPLKDMHGRCRYVNAFVKCNRVGEGTYGIVFRARDTENEEIVALKKVRIDQEMFKDGFPVSGLREIQILKNCNHENVVKLKEVVVGNSLESIFLVMEFCEQDLASLLDNMETPFSESQVKCIVIQLLKGLKYLHSNYIIHRDLKVSNLLLTDKGCLKIADFGLARYISDSDKPMTPGLVTLWYRPPELLFGSKEQTTAVDMWATGCILGELLAHKPLMPGVSEISQIELIIELLGTPSETIWPDFSSLPAVQNFTLKSQPYNNLKPKFAWLSSAGLRLLNFLFMYDPKKRATAEECLQSSYFKEAPLPCDPKLMPTFPHHRDLKSAPKESTEVSASSSTKAVFDQTAVPTISDLLGSLVKKREQNKY</sequence>
<dbReference type="PROSITE" id="PS00107">
    <property type="entry name" value="PROTEIN_KINASE_ATP"/>
    <property type="match status" value="1"/>
</dbReference>
<evidence type="ECO:0000256" key="2">
    <source>
        <dbReference type="ARBA" id="ARBA00022527"/>
    </source>
</evidence>
<dbReference type="InterPro" id="IPR050108">
    <property type="entry name" value="CDK"/>
</dbReference>
<dbReference type="PROSITE" id="PS00108">
    <property type="entry name" value="PROTEIN_KINASE_ST"/>
    <property type="match status" value="1"/>
</dbReference>
<dbReference type="PROSITE" id="PS50011">
    <property type="entry name" value="PROTEIN_KINASE_DOM"/>
    <property type="match status" value="1"/>
</dbReference>
<dbReference type="InterPro" id="IPR000719">
    <property type="entry name" value="Prot_kinase_dom"/>
</dbReference>
<evidence type="ECO:0000256" key="5">
    <source>
        <dbReference type="ARBA" id="ARBA00022777"/>
    </source>
</evidence>
<comment type="similarity">
    <text evidence="1">Belongs to the protein kinase superfamily. CMGC Ser/Thr protein kinase family. CDC2/CDKX subfamily.</text>
</comment>
<keyword evidence="6 7" id="KW-0067">ATP-binding</keyword>
<feature type="binding site" evidence="7">
    <location>
        <position position="100"/>
    </location>
    <ligand>
        <name>ATP</name>
        <dbReference type="ChEBI" id="CHEBI:30616"/>
    </ligand>
</feature>
<evidence type="ECO:0000259" key="10">
    <source>
        <dbReference type="PROSITE" id="PS50011"/>
    </source>
</evidence>
<evidence type="ECO:0000256" key="9">
    <source>
        <dbReference type="SAM" id="MobiDB-lite"/>
    </source>
</evidence>
<evidence type="ECO:0000256" key="6">
    <source>
        <dbReference type="ARBA" id="ARBA00022840"/>
    </source>
</evidence>
<protein>
    <recommendedName>
        <fullName evidence="10">Protein kinase domain-containing protein</fullName>
    </recommendedName>
</protein>
<dbReference type="CDD" id="cd07845">
    <property type="entry name" value="STKc_CDK10"/>
    <property type="match status" value="1"/>
</dbReference>
<evidence type="ECO:0000313" key="12">
    <source>
        <dbReference type="Proteomes" id="UP000069940"/>
    </source>
</evidence>
<dbReference type="Proteomes" id="UP000069940">
    <property type="component" value="Unassembled WGS sequence"/>
</dbReference>
<dbReference type="PANTHER" id="PTHR24056">
    <property type="entry name" value="CELL DIVISION PROTEIN KINASE"/>
    <property type="match status" value="1"/>
</dbReference>
<dbReference type="RefSeq" id="XP_019534682.2">
    <property type="nucleotide sequence ID" value="XM_019679137.3"/>
</dbReference>
<feature type="domain" description="Protein kinase" evidence="10">
    <location>
        <begin position="71"/>
        <end position="357"/>
    </location>
</feature>
<reference evidence="11" key="2">
    <citation type="submission" date="2025-05" db="UniProtKB">
        <authorList>
            <consortium name="EnsemblMetazoa"/>
        </authorList>
    </citation>
    <scope>IDENTIFICATION</scope>
    <source>
        <strain evidence="11">Foshan</strain>
    </source>
</reference>
<organism evidence="11 12">
    <name type="scientific">Aedes albopictus</name>
    <name type="common">Asian tiger mosquito</name>
    <name type="synonym">Stegomyia albopicta</name>
    <dbReference type="NCBI Taxonomy" id="7160"/>
    <lineage>
        <taxon>Eukaryota</taxon>
        <taxon>Metazoa</taxon>
        <taxon>Ecdysozoa</taxon>
        <taxon>Arthropoda</taxon>
        <taxon>Hexapoda</taxon>
        <taxon>Insecta</taxon>
        <taxon>Pterygota</taxon>
        <taxon>Neoptera</taxon>
        <taxon>Endopterygota</taxon>
        <taxon>Diptera</taxon>
        <taxon>Nematocera</taxon>
        <taxon>Culicoidea</taxon>
        <taxon>Culicidae</taxon>
        <taxon>Culicinae</taxon>
        <taxon>Aedini</taxon>
        <taxon>Aedes</taxon>
        <taxon>Stegomyia</taxon>
    </lineage>
</organism>
<dbReference type="SUPFAM" id="SSF56112">
    <property type="entry name" value="Protein kinase-like (PK-like)"/>
    <property type="match status" value="1"/>
</dbReference>
<dbReference type="Gene3D" id="3.30.200.20">
    <property type="entry name" value="Phosphorylase Kinase, domain 1"/>
    <property type="match status" value="1"/>
</dbReference>
<dbReference type="EnsemblMetazoa" id="AALFPA23_015916.R23172">
    <property type="protein sequence ID" value="AALFPA23_015916.P23172"/>
    <property type="gene ID" value="AALFPA23_015916"/>
</dbReference>
<name>A0ABM1Z7Y0_AEDAL</name>
<feature type="compositionally biased region" description="Basic and acidic residues" evidence="9">
    <location>
        <begin position="1"/>
        <end position="18"/>
    </location>
</feature>
<dbReference type="Pfam" id="PF00069">
    <property type="entry name" value="Pkinase"/>
    <property type="match status" value="1"/>
</dbReference>
<dbReference type="InterPro" id="IPR017441">
    <property type="entry name" value="Protein_kinase_ATP_BS"/>
</dbReference>
<proteinExistence type="inferred from homology"/>
<feature type="region of interest" description="Disordered" evidence="9">
    <location>
        <begin position="1"/>
        <end position="35"/>
    </location>
</feature>